<evidence type="ECO:0000313" key="2">
    <source>
        <dbReference type="Proteomes" id="UP000265520"/>
    </source>
</evidence>
<dbReference type="EMBL" id="LXQA011225626">
    <property type="protein sequence ID" value="MCI89700.1"/>
    <property type="molecule type" value="Genomic_DNA"/>
</dbReference>
<proteinExistence type="predicted"/>
<name>A0A392VTF1_9FABA</name>
<organism evidence="1 2">
    <name type="scientific">Trifolium medium</name>
    <dbReference type="NCBI Taxonomy" id="97028"/>
    <lineage>
        <taxon>Eukaryota</taxon>
        <taxon>Viridiplantae</taxon>
        <taxon>Streptophyta</taxon>
        <taxon>Embryophyta</taxon>
        <taxon>Tracheophyta</taxon>
        <taxon>Spermatophyta</taxon>
        <taxon>Magnoliopsida</taxon>
        <taxon>eudicotyledons</taxon>
        <taxon>Gunneridae</taxon>
        <taxon>Pentapetalae</taxon>
        <taxon>rosids</taxon>
        <taxon>fabids</taxon>
        <taxon>Fabales</taxon>
        <taxon>Fabaceae</taxon>
        <taxon>Papilionoideae</taxon>
        <taxon>50 kb inversion clade</taxon>
        <taxon>NPAAA clade</taxon>
        <taxon>Hologalegina</taxon>
        <taxon>IRL clade</taxon>
        <taxon>Trifolieae</taxon>
        <taxon>Trifolium</taxon>
    </lineage>
</organism>
<comment type="caution">
    <text evidence="1">The sequence shown here is derived from an EMBL/GenBank/DDBJ whole genome shotgun (WGS) entry which is preliminary data.</text>
</comment>
<sequence>MLSSLKPYVFVLQFVFVETQIDRVLQ</sequence>
<keyword evidence="2" id="KW-1185">Reference proteome</keyword>
<accession>A0A392VTF1</accession>
<reference evidence="1 2" key="1">
    <citation type="journal article" date="2018" name="Front. Plant Sci.">
        <title>Red Clover (Trifolium pratense) and Zigzag Clover (T. medium) - A Picture of Genomic Similarities and Differences.</title>
        <authorList>
            <person name="Dluhosova J."/>
            <person name="Istvanek J."/>
            <person name="Nedelnik J."/>
            <person name="Repkova J."/>
        </authorList>
    </citation>
    <scope>NUCLEOTIDE SEQUENCE [LARGE SCALE GENOMIC DNA]</scope>
    <source>
        <strain evidence="2">cv. 10/8</strain>
        <tissue evidence="1">Leaf</tissue>
    </source>
</reference>
<evidence type="ECO:0000313" key="1">
    <source>
        <dbReference type="EMBL" id="MCI89700.1"/>
    </source>
</evidence>
<protein>
    <submittedName>
        <fullName evidence="1">Uncharacterized protein</fullName>
    </submittedName>
</protein>
<feature type="non-terminal residue" evidence="1">
    <location>
        <position position="26"/>
    </location>
</feature>
<dbReference type="AlphaFoldDB" id="A0A392VTF1"/>
<dbReference type="Proteomes" id="UP000265520">
    <property type="component" value="Unassembled WGS sequence"/>
</dbReference>